<dbReference type="InterPro" id="IPR002401">
    <property type="entry name" value="Cyt_P450_E_grp-I"/>
</dbReference>
<gene>
    <name evidence="5" type="primary">CYP2C30</name>
    <name evidence="5" type="ORF">Tcan_03498</name>
</gene>
<proteinExistence type="inferred from homology"/>
<comment type="cofactor">
    <cofactor evidence="3">
        <name>heme</name>
        <dbReference type="ChEBI" id="CHEBI:30413"/>
    </cofactor>
</comment>
<dbReference type="STRING" id="6265.A0A0B2VKT1"/>
<dbReference type="InterPro" id="IPR036396">
    <property type="entry name" value="Cyt_P450_sf"/>
</dbReference>
<dbReference type="PROSITE" id="PS00086">
    <property type="entry name" value="CYTOCHROME_P450"/>
    <property type="match status" value="1"/>
</dbReference>
<dbReference type="EMBL" id="JPKZ01001479">
    <property type="protein sequence ID" value="KHN81615.1"/>
    <property type="molecule type" value="Genomic_DNA"/>
</dbReference>
<name>A0A0B2VKT1_TOXCA</name>
<comment type="caution">
    <text evidence="5">The sequence shown here is derived from an EMBL/GenBank/DDBJ whole genome shotgun (WGS) entry which is preliminary data.</text>
</comment>
<evidence type="ECO:0000256" key="4">
    <source>
        <dbReference type="RuleBase" id="RU000461"/>
    </source>
</evidence>
<evidence type="ECO:0000256" key="1">
    <source>
        <dbReference type="ARBA" id="ARBA00010617"/>
    </source>
</evidence>
<protein>
    <submittedName>
        <fullName evidence="5">Cytochrome P450 2C30</fullName>
    </submittedName>
</protein>
<keyword evidence="3 4" id="KW-0349">Heme</keyword>
<evidence type="ECO:0000256" key="3">
    <source>
        <dbReference type="PIRSR" id="PIRSR602401-1"/>
    </source>
</evidence>
<dbReference type="GO" id="GO:0005506">
    <property type="term" value="F:iron ion binding"/>
    <property type="evidence" value="ECO:0007669"/>
    <property type="project" value="InterPro"/>
</dbReference>
<organism evidence="5 6">
    <name type="scientific">Toxocara canis</name>
    <name type="common">Canine roundworm</name>
    <dbReference type="NCBI Taxonomy" id="6265"/>
    <lineage>
        <taxon>Eukaryota</taxon>
        <taxon>Metazoa</taxon>
        <taxon>Ecdysozoa</taxon>
        <taxon>Nematoda</taxon>
        <taxon>Chromadorea</taxon>
        <taxon>Rhabditida</taxon>
        <taxon>Spirurina</taxon>
        <taxon>Ascaridomorpha</taxon>
        <taxon>Ascaridoidea</taxon>
        <taxon>Toxocaridae</taxon>
        <taxon>Toxocara</taxon>
    </lineage>
</organism>
<keyword evidence="3 4" id="KW-0479">Metal-binding</keyword>
<sequence>MPIPFFGNVLQLRRYNTHKQFEEIADKWGPVYTIFIPLPTVIITGLEEMREALLKKGSVFAGRPTTPTDSLFMNVPNGGIIFSEGEQWAEQRKFAHSTLRQFGMEQNLMEQKIHISIDALFQQFEQSDLTNIDINWPVQLCVANVVHEILFGFHNSYTDCERIRYFQDRIQKGMEMIRSRACVLLVQAYPWIRFIPVIGWWGYGELRAIAVDLLSYVGEQIENGKKDLNLDQPPDTFVSAYLQEIERRRRTNNLHSFSEANLMNVVTDFWLAGMETAASTIRWGLLLITAHPDVQVVCDWINRLYRTEATPIVFIRSLGLFAVNKLTPLKRRMIEELNENIGDRRITMADRQVLPYCLATIHEIQRVANVVTFNVFHKTTRQTTIGGFTIPKGTTVLPQITSVLSSEKYFEKAEQFLPERFLDTSQTPPILKKESLERLVPFSMGKRQCAGEPIGRAELFLVITRIVQHYVLSPSDERCPPDLEPVFGILQTPRPFKWKLEKRISVNEMNNSTIL</sequence>
<keyword evidence="2 4" id="KW-0503">Monooxygenase</keyword>
<dbReference type="PANTHER" id="PTHR24284:SF1">
    <property type="entry name" value="CYTOCHROME P450 FAMILY"/>
    <property type="match status" value="1"/>
</dbReference>
<evidence type="ECO:0000313" key="5">
    <source>
        <dbReference type="EMBL" id="KHN81615.1"/>
    </source>
</evidence>
<dbReference type="OrthoDB" id="1103324at2759"/>
<dbReference type="Proteomes" id="UP000031036">
    <property type="component" value="Unassembled WGS sequence"/>
</dbReference>
<keyword evidence="6" id="KW-1185">Reference proteome</keyword>
<dbReference type="AlphaFoldDB" id="A0A0B2VKT1"/>
<dbReference type="PANTHER" id="PTHR24284">
    <property type="entry name" value="CYTOCHROME P450 FAMILY"/>
    <property type="match status" value="1"/>
</dbReference>
<dbReference type="SUPFAM" id="SSF48264">
    <property type="entry name" value="Cytochrome P450"/>
    <property type="match status" value="1"/>
</dbReference>
<dbReference type="GO" id="GO:0004497">
    <property type="term" value="F:monooxygenase activity"/>
    <property type="evidence" value="ECO:0007669"/>
    <property type="project" value="UniProtKB-KW"/>
</dbReference>
<reference evidence="5 6" key="1">
    <citation type="submission" date="2014-11" db="EMBL/GenBank/DDBJ databases">
        <title>Genetic blueprint of the zoonotic pathogen Toxocara canis.</title>
        <authorList>
            <person name="Zhu X.-Q."/>
            <person name="Korhonen P.K."/>
            <person name="Cai H."/>
            <person name="Young N.D."/>
            <person name="Nejsum P."/>
            <person name="von Samson-Himmelstjerna G."/>
            <person name="Boag P.R."/>
            <person name="Tan P."/>
            <person name="Li Q."/>
            <person name="Min J."/>
            <person name="Yang Y."/>
            <person name="Wang X."/>
            <person name="Fang X."/>
            <person name="Hall R.S."/>
            <person name="Hofmann A."/>
            <person name="Sternberg P.W."/>
            <person name="Jex A.R."/>
            <person name="Gasser R.B."/>
        </authorList>
    </citation>
    <scope>NUCLEOTIDE SEQUENCE [LARGE SCALE GENOMIC DNA]</scope>
    <source>
        <strain evidence="5">PN_DK_2014</strain>
    </source>
</reference>
<dbReference type="GO" id="GO:0020037">
    <property type="term" value="F:heme binding"/>
    <property type="evidence" value="ECO:0007669"/>
    <property type="project" value="InterPro"/>
</dbReference>
<dbReference type="PRINTS" id="PR00463">
    <property type="entry name" value="EP450I"/>
</dbReference>
<dbReference type="InterPro" id="IPR001128">
    <property type="entry name" value="Cyt_P450"/>
</dbReference>
<dbReference type="GO" id="GO:0016705">
    <property type="term" value="F:oxidoreductase activity, acting on paired donors, with incorporation or reduction of molecular oxygen"/>
    <property type="evidence" value="ECO:0007669"/>
    <property type="project" value="InterPro"/>
</dbReference>
<dbReference type="Gene3D" id="1.10.630.10">
    <property type="entry name" value="Cytochrome P450"/>
    <property type="match status" value="1"/>
</dbReference>
<evidence type="ECO:0000256" key="2">
    <source>
        <dbReference type="ARBA" id="ARBA00023033"/>
    </source>
</evidence>
<comment type="similarity">
    <text evidence="1 4">Belongs to the cytochrome P450 family.</text>
</comment>
<dbReference type="Pfam" id="PF00067">
    <property type="entry name" value="p450"/>
    <property type="match status" value="2"/>
</dbReference>
<feature type="binding site" description="axial binding residue" evidence="3">
    <location>
        <position position="449"/>
    </location>
    <ligand>
        <name>heme</name>
        <dbReference type="ChEBI" id="CHEBI:30413"/>
    </ligand>
    <ligandPart>
        <name>Fe</name>
        <dbReference type="ChEBI" id="CHEBI:18248"/>
    </ligandPart>
</feature>
<dbReference type="InterPro" id="IPR017972">
    <property type="entry name" value="Cyt_P450_CS"/>
</dbReference>
<dbReference type="PRINTS" id="PR00385">
    <property type="entry name" value="P450"/>
</dbReference>
<evidence type="ECO:0000313" key="6">
    <source>
        <dbReference type="Proteomes" id="UP000031036"/>
    </source>
</evidence>
<accession>A0A0B2VKT1</accession>
<keyword evidence="3 4" id="KW-0408">Iron</keyword>
<keyword evidence="4" id="KW-0560">Oxidoreductase</keyword>